<dbReference type="GO" id="GO:0004831">
    <property type="term" value="F:tyrosine-tRNA ligase activity"/>
    <property type="evidence" value="ECO:0007669"/>
    <property type="project" value="UniProtKB-EC"/>
</dbReference>
<dbReference type="InterPro" id="IPR002307">
    <property type="entry name" value="Tyr-tRNA-ligase"/>
</dbReference>
<feature type="short sequence motif" description="'KMSKS' region" evidence="8">
    <location>
        <begin position="230"/>
        <end position="234"/>
    </location>
</feature>
<evidence type="ECO:0000259" key="10">
    <source>
        <dbReference type="Pfam" id="PF22421"/>
    </source>
</evidence>
<dbReference type="RefSeq" id="WP_260724224.1">
    <property type="nucleotide sequence ID" value="NZ_BAAABS010000082.1"/>
</dbReference>
<dbReference type="InterPro" id="IPR002305">
    <property type="entry name" value="aa-tRNA-synth_Ic"/>
</dbReference>
<comment type="subunit">
    <text evidence="8">Homodimer.</text>
</comment>
<reference evidence="11" key="1">
    <citation type="submission" date="2021-04" db="EMBL/GenBank/DDBJ databases">
        <title>Biosynthetic gene clusters of Dactylosporangioum roseum.</title>
        <authorList>
            <person name="Hartkoorn R.C."/>
            <person name="Beaudoing E."/>
            <person name="Hot D."/>
            <person name="Moureu S."/>
        </authorList>
    </citation>
    <scope>NUCLEOTIDE SEQUENCE</scope>
    <source>
        <strain evidence="11">NRRL B-16295</strain>
    </source>
</reference>
<keyword evidence="3 8" id="KW-0067">ATP-binding</keyword>
<comment type="function">
    <text evidence="8">Catalyzes the attachment of tyrosine to tRNA(Tyr) in a two-step reaction: tyrosine is first activated by ATP to form Tyr-AMP and then transferred to the acceptor end of tRNA(Tyr).</text>
</comment>
<feature type="binding site" evidence="8">
    <location>
        <position position="174"/>
    </location>
    <ligand>
        <name>L-tyrosine</name>
        <dbReference type="ChEBI" id="CHEBI:58315"/>
    </ligand>
</feature>
<feature type="binding site" evidence="8">
    <location>
        <position position="35"/>
    </location>
    <ligand>
        <name>L-tyrosine</name>
        <dbReference type="ChEBI" id="CHEBI:58315"/>
    </ligand>
</feature>
<keyword evidence="2 8" id="KW-0547">Nucleotide-binding</keyword>
<proteinExistence type="inferred from homology"/>
<dbReference type="SUPFAM" id="SSF55174">
    <property type="entry name" value="Alpha-L RNA-binding motif"/>
    <property type="match status" value="1"/>
</dbReference>
<dbReference type="Proteomes" id="UP001058271">
    <property type="component" value="Chromosome"/>
</dbReference>
<dbReference type="InterPro" id="IPR054608">
    <property type="entry name" value="SYY-like_C"/>
</dbReference>
<dbReference type="CDD" id="cd00805">
    <property type="entry name" value="TyrRS_core"/>
    <property type="match status" value="1"/>
</dbReference>
<feature type="binding site" evidence="8">
    <location>
        <position position="233"/>
    </location>
    <ligand>
        <name>ATP</name>
        <dbReference type="ChEBI" id="CHEBI:30616"/>
    </ligand>
</feature>
<dbReference type="InterPro" id="IPR014729">
    <property type="entry name" value="Rossmann-like_a/b/a_fold"/>
</dbReference>
<dbReference type="SUPFAM" id="SSF52374">
    <property type="entry name" value="Nucleotidylyl transferase"/>
    <property type="match status" value="1"/>
</dbReference>
<organism evidence="11 12">
    <name type="scientific">Dactylosporangium roseum</name>
    <dbReference type="NCBI Taxonomy" id="47989"/>
    <lineage>
        <taxon>Bacteria</taxon>
        <taxon>Bacillati</taxon>
        <taxon>Actinomycetota</taxon>
        <taxon>Actinomycetes</taxon>
        <taxon>Micromonosporales</taxon>
        <taxon>Micromonosporaceae</taxon>
        <taxon>Dactylosporangium</taxon>
    </lineage>
</organism>
<dbReference type="InterPro" id="IPR001412">
    <property type="entry name" value="aa-tRNA-synth_I_CS"/>
</dbReference>
<evidence type="ECO:0000313" key="11">
    <source>
        <dbReference type="EMBL" id="UWZ34879.1"/>
    </source>
</evidence>
<feature type="binding site" evidence="8">
    <location>
        <position position="170"/>
    </location>
    <ligand>
        <name>L-tyrosine</name>
        <dbReference type="ChEBI" id="CHEBI:58315"/>
    </ligand>
</feature>
<protein>
    <recommendedName>
        <fullName evidence="8">Tyrosine--tRNA ligase</fullName>
        <ecNumber evidence="8">6.1.1.1</ecNumber>
    </recommendedName>
    <alternativeName>
        <fullName evidence="8">Tyrosyl-tRNA synthetase</fullName>
        <shortName evidence="8">TyrRS</shortName>
    </alternativeName>
</protein>
<name>A0ABY5YZQ3_9ACTN</name>
<dbReference type="EMBL" id="CP073721">
    <property type="protein sequence ID" value="UWZ34879.1"/>
    <property type="molecule type" value="Genomic_DNA"/>
</dbReference>
<dbReference type="Pfam" id="PF22421">
    <property type="entry name" value="SYY_C-terminal"/>
    <property type="match status" value="1"/>
</dbReference>
<dbReference type="InterPro" id="IPR024088">
    <property type="entry name" value="Tyr-tRNA-ligase_bac-type"/>
</dbReference>
<dbReference type="Gene3D" id="3.10.290.10">
    <property type="entry name" value="RNA-binding S4 domain"/>
    <property type="match status" value="1"/>
</dbReference>
<dbReference type="InterPro" id="IPR036986">
    <property type="entry name" value="S4_RNA-bd_sf"/>
</dbReference>
<dbReference type="PROSITE" id="PS00178">
    <property type="entry name" value="AA_TRNA_LIGASE_I"/>
    <property type="match status" value="1"/>
</dbReference>
<keyword evidence="8" id="KW-0963">Cytoplasm</keyword>
<keyword evidence="4 9" id="KW-0694">RNA-binding</keyword>
<gene>
    <name evidence="8" type="primary">tyrS</name>
    <name evidence="11" type="ORF">Drose_27365</name>
</gene>
<dbReference type="InterPro" id="IPR024107">
    <property type="entry name" value="Tyr-tRNA-ligase_bac_1"/>
</dbReference>
<dbReference type="NCBIfam" id="TIGR00234">
    <property type="entry name" value="tyrS"/>
    <property type="match status" value="1"/>
</dbReference>
<keyword evidence="6 8" id="KW-0030">Aminoacyl-tRNA synthetase</keyword>
<dbReference type="HAMAP" id="MF_02006">
    <property type="entry name" value="Tyr_tRNA_synth_type1"/>
    <property type="match status" value="1"/>
</dbReference>
<comment type="subcellular location">
    <subcellularLocation>
        <location evidence="8">Cytoplasm</location>
    </subcellularLocation>
</comment>
<evidence type="ECO:0000256" key="4">
    <source>
        <dbReference type="ARBA" id="ARBA00022884"/>
    </source>
</evidence>
<evidence type="ECO:0000256" key="2">
    <source>
        <dbReference type="ARBA" id="ARBA00022741"/>
    </source>
</evidence>
<keyword evidence="1 8" id="KW-0436">Ligase</keyword>
<dbReference type="Gene3D" id="1.10.240.10">
    <property type="entry name" value="Tyrosyl-Transfer RNA Synthetase"/>
    <property type="match status" value="1"/>
</dbReference>
<evidence type="ECO:0000256" key="1">
    <source>
        <dbReference type="ARBA" id="ARBA00022598"/>
    </source>
</evidence>
<comment type="catalytic activity">
    <reaction evidence="7 8">
        <text>tRNA(Tyr) + L-tyrosine + ATP = L-tyrosyl-tRNA(Tyr) + AMP + diphosphate + H(+)</text>
        <dbReference type="Rhea" id="RHEA:10220"/>
        <dbReference type="Rhea" id="RHEA-COMP:9706"/>
        <dbReference type="Rhea" id="RHEA-COMP:9707"/>
        <dbReference type="ChEBI" id="CHEBI:15378"/>
        <dbReference type="ChEBI" id="CHEBI:30616"/>
        <dbReference type="ChEBI" id="CHEBI:33019"/>
        <dbReference type="ChEBI" id="CHEBI:58315"/>
        <dbReference type="ChEBI" id="CHEBI:78442"/>
        <dbReference type="ChEBI" id="CHEBI:78536"/>
        <dbReference type="ChEBI" id="CHEBI:456215"/>
        <dbReference type="EC" id="6.1.1.1"/>
    </reaction>
</comment>
<dbReference type="EC" id="6.1.1.1" evidence="8"/>
<evidence type="ECO:0000256" key="7">
    <source>
        <dbReference type="ARBA" id="ARBA00048248"/>
    </source>
</evidence>
<dbReference type="Pfam" id="PF00579">
    <property type="entry name" value="tRNA-synt_1b"/>
    <property type="match status" value="1"/>
</dbReference>
<sequence length="422" mass="45817">MTDVLEDLRWRGLIALSTDLDELRAEMAKGPITYYCGFDPTAPSLHIGHLLQVLTVRRLQMAGHNPLALVGGATGLIGDPRPSAERQLHSRDQVAEWVDKIRAQIEPFLDFTGGNAARMVNNLDWTAPMSAIDFLRDIGKHFRVNKMLTKDAVSARLNSDAGISYTEFSYQILQGMDFLELFRRYGCRLQTGGSDQWGNLTAGTDLIRRMEGESVHLLATPLLVNSAGEKLGKSTGGGSLWMDAEMTSPYALYQYLVNLEDAIVGGLLKQLTFLEREEIEAIEKETAERPAARIAQRRLAEEVTRLVHGDQETAQVIAASQALFGRGSLAELSASTLRAALREAGLASAPAGSTVTDLFIAAGLVASRNEARRTVSEGGAYVNNERVTDADDVVSAEQALTGGLLVLRKGKRTFAGVELTSA</sequence>
<dbReference type="PANTHER" id="PTHR11766">
    <property type="entry name" value="TYROSYL-TRNA SYNTHETASE"/>
    <property type="match status" value="1"/>
</dbReference>
<dbReference type="PANTHER" id="PTHR11766:SF0">
    <property type="entry name" value="TYROSINE--TRNA LIGASE, MITOCHONDRIAL"/>
    <property type="match status" value="1"/>
</dbReference>
<dbReference type="Gene3D" id="3.40.50.620">
    <property type="entry name" value="HUPs"/>
    <property type="match status" value="1"/>
</dbReference>
<dbReference type="PROSITE" id="PS50889">
    <property type="entry name" value="S4"/>
    <property type="match status" value="1"/>
</dbReference>
<feature type="domain" description="Tyrosine--tRNA ligase SYY-like C-terminal" evidence="10">
    <location>
        <begin position="353"/>
        <end position="415"/>
    </location>
</feature>
<evidence type="ECO:0000256" key="8">
    <source>
        <dbReference type="HAMAP-Rule" id="MF_02006"/>
    </source>
</evidence>
<evidence type="ECO:0000256" key="9">
    <source>
        <dbReference type="PROSITE-ProRule" id="PRU00182"/>
    </source>
</evidence>
<keyword evidence="5 8" id="KW-0648">Protein biosynthesis</keyword>
<feature type="short sequence motif" description="'HIGH' region" evidence="8">
    <location>
        <begin position="40"/>
        <end position="49"/>
    </location>
</feature>
<dbReference type="PRINTS" id="PR01040">
    <property type="entry name" value="TRNASYNTHTYR"/>
</dbReference>
<keyword evidence="12" id="KW-1185">Reference proteome</keyword>
<accession>A0ABY5YZQ3</accession>
<evidence type="ECO:0000256" key="3">
    <source>
        <dbReference type="ARBA" id="ARBA00022840"/>
    </source>
</evidence>
<evidence type="ECO:0000256" key="6">
    <source>
        <dbReference type="ARBA" id="ARBA00023146"/>
    </source>
</evidence>
<dbReference type="CDD" id="cd00165">
    <property type="entry name" value="S4"/>
    <property type="match status" value="1"/>
</dbReference>
<evidence type="ECO:0000256" key="5">
    <source>
        <dbReference type="ARBA" id="ARBA00022917"/>
    </source>
</evidence>
<comment type="similarity">
    <text evidence="8">Belongs to the class-I aminoacyl-tRNA synthetase family. TyrS type 1 subfamily.</text>
</comment>
<evidence type="ECO:0000313" key="12">
    <source>
        <dbReference type="Proteomes" id="UP001058271"/>
    </source>
</evidence>